<dbReference type="OrthoDB" id="5844941at2"/>
<comment type="caution">
    <text evidence="2">The sequence shown here is derived from an EMBL/GenBank/DDBJ whole genome shotgun (WGS) entry which is preliminary data.</text>
</comment>
<organism evidence="2 3">
    <name type="scientific">Photobacterium proteolyticum</name>
    <dbReference type="NCBI Taxonomy" id="1903952"/>
    <lineage>
        <taxon>Bacteria</taxon>
        <taxon>Pseudomonadati</taxon>
        <taxon>Pseudomonadota</taxon>
        <taxon>Gammaproteobacteria</taxon>
        <taxon>Vibrionales</taxon>
        <taxon>Vibrionaceae</taxon>
        <taxon>Photobacterium</taxon>
    </lineage>
</organism>
<feature type="transmembrane region" description="Helical" evidence="1">
    <location>
        <begin position="50"/>
        <end position="67"/>
    </location>
</feature>
<dbReference type="EMBL" id="MJIL01000052">
    <property type="protein sequence ID" value="OLQ79067.1"/>
    <property type="molecule type" value="Genomic_DNA"/>
</dbReference>
<dbReference type="STRING" id="1903952.BIT28_14620"/>
<dbReference type="Proteomes" id="UP000186905">
    <property type="component" value="Unassembled WGS sequence"/>
</dbReference>
<gene>
    <name evidence="2" type="ORF">BIT28_14620</name>
</gene>
<evidence type="ECO:0008006" key="4">
    <source>
        <dbReference type="Google" id="ProtNLM"/>
    </source>
</evidence>
<keyword evidence="1" id="KW-0812">Transmembrane</keyword>
<accession>A0A1Q9GV74</accession>
<proteinExistence type="predicted"/>
<evidence type="ECO:0000313" key="3">
    <source>
        <dbReference type="Proteomes" id="UP000186905"/>
    </source>
</evidence>
<keyword evidence="1" id="KW-0472">Membrane</keyword>
<dbReference type="Pfam" id="PF11376">
    <property type="entry name" value="DUF3179"/>
    <property type="match status" value="1"/>
</dbReference>
<keyword evidence="1" id="KW-1133">Transmembrane helix</keyword>
<name>A0A1Q9GV74_9GAMM</name>
<protein>
    <recommendedName>
        <fullName evidence="4">DUF3179 domain-containing protein</fullName>
    </recommendedName>
</protein>
<feature type="transmembrane region" description="Helical" evidence="1">
    <location>
        <begin position="79"/>
        <end position="102"/>
    </location>
</feature>
<reference evidence="2 3" key="1">
    <citation type="submission" date="2016-09" db="EMBL/GenBank/DDBJ databases">
        <title>Photobacterium proteolyticum sp. nov. a protease producing bacterium isolated from ocean sediments of Laizhou Bay.</title>
        <authorList>
            <person name="Li Y."/>
        </authorList>
    </citation>
    <scope>NUCLEOTIDE SEQUENCE [LARGE SCALE GENOMIC DNA]</scope>
    <source>
        <strain evidence="2 3">13-12</strain>
    </source>
</reference>
<keyword evidence="3" id="KW-1185">Reference proteome</keyword>
<sequence length="386" mass="43872">MSQATLPQKLLFLVVAAITAAFSIFSAVLMTEPGQSLNLPRSWVVTYFQYRWFFIGLNIFLLAYLWYLHVILEVWSRFWMGLASIGVIICIIAANFLLSAFFPSYQYDANYVSITEADQILTGNDVIYAVEINGEVRGYPRSHLEVPHIAGDNIGGKDVVMTFCALSNLPVVIEQDIGFGQSDLGILIQTHNNLVMVDRNSGELIQQITRAPEFSEAEVVSHPNTMTTWKSFKELYPQATVFIYEFNRVLDSLLLALFEGPMEKQFSNEHGAIFPTLDMNDDRLPSKEQVWGFDFGDIQTAFTRTFAQNNPIYQFELNGHPLVLVYDEAHDIVNLFDGVLNGTKAEFESINFRGETDNGKLSQLPLHNGVFWMVWSHWYPDTQVFN</sequence>
<evidence type="ECO:0000256" key="1">
    <source>
        <dbReference type="SAM" id="Phobius"/>
    </source>
</evidence>
<dbReference type="RefSeq" id="WP_075762871.1">
    <property type="nucleotide sequence ID" value="NZ_MJIL01000052.1"/>
</dbReference>
<evidence type="ECO:0000313" key="2">
    <source>
        <dbReference type="EMBL" id="OLQ79067.1"/>
    </source>
</evidence>
<dbReference type="AlphaFoldDB" id="A0A1Q9GV74"/>
<dbReference type="InterPro" id="IPR021516">
    <property type="entry name" value="DUF3179"/>
</dbReference>